<dbReference type="Pfam" id="PF03372">
    <property type="entry name" value="Exo_endo_phos"/>
    <property type="match status" value="1"/>
</dbReference>
<accession>A0A8T3AG93</accession>
<dbReference type="EMBL" id="JAGYWB010000017">
    <property type="protein sequence ID" value="KAI0495041.1"/>
    <property type="molecule type" value="Genomic_DNA"/>
</dbReference>
<sequence>MVLPTIASWNVKGFNSADKVLCCKRLVSEFNLDLLCIIETRIHEASLHTPFFKKSHSIFPFENSCHNFDVTTSGRIWIKWNSCNINFSPLHITPYMISGIVNSNNSASYHLMVIYASNSFEDRKELWSSISHFAPNRDMPWILLGDFNCCRFSSEKSGGTPLNMRQLVDLNSMIFENKLQDMHSVGSLYTWFNQQSVNPIHIKLDRVLINDAWLNEYPSSFCSTQSPSCSDHCPLIVHSGLPPSTSKHRFLFKNYWTDVNNYWDLLLNAISSPNTGNPLSFLCKTLKQLKSDIKCESWAHSSLVKAHLDNLHSKQKDCLAQIQHSPTDYMLNSTLKGINSNIQNFTKLLTSWTIQRAKVKWLKHGEEDLKFLYSRIKSRQCSGKAVVNLFSTFPNTDKTEVINAIIQHFQTLYNPIPPPLSDVHLFPTGSDFPASFCNIITNPVSDDEIKKAVFLGSSSSSPGPDGFNFHFYKTAWHIIGPMVCNAVRAFFIKGYLPNGVKATALALIPKHSNASSLADFRPIALCNTIYKIIAKVLALRIKNFMPLIIRCNQSGFIKARVSTDNILLAKELLAYTRNVRGIKYFCAKLDIRKAFDTVSREFLLTRMIQKGFPSRYVGWIKACINNVNFSLVINGALEGYFNTTAGLRQGCPLSPYLFCIVMDALSNLLDDGEFRGINVDGFALSHLLYADDVLVFGEATVENCIKLANILNVFADTSGLKVNLEKSSILLPRNMSNSEDICQALNIYNITHLITYLGVPLSFNRLRISDFLPLMEKATKKLSGWFANLLSFAGRLQFLKFTIVNSIAYWIRGAIIPKAVIKYFKKISSKFLFFGDLDVGKKLHMLSWEEVCKPKTFGGLGLPSVQALQFAYNCSVILRMYNSDSALSKWLVYRYNSPWKPPLSLASTFWKSICATAVASRQKFKFKIHDKSPISFFWDHWLNNDSILDRPQGNAWHQTSNLNTLVSSFITNGAWTLPVNLPAPLFNEIAAIPIVDCKNDCLIWDGKVSSNSGRFGSFVFEYYCSLSPCNWDKFIWHPHHSLRFSCFSWLALKGGLKSADALKKRQILVPEICSLCNVNMESINHLFFECQYSFEVINYSIPDTKRLLLRPTILHLFEWIEEVYSNNALLKNLYLLFVSCSLYFIWKERNSRRFGYVFNSSSTTSTFIKSAVFDKVGKWKAVSSLLCSL</sequence>
<gene>
    <name evidence="2" type="ORF">KFK09_025188</name>
</gene>
<dbReference type="Gene3D" id="3.60.10.10">
    <property type="entry name" value="Endonuclease/exonuclease/phosphatase"/>
    <property type="match status" value="1"/>
</dbReference>
<evidence type="ECO:0000313" key="3">
    <source>
        <dbReference type="Proteomes" id="UP000829196"/>
    </source>
</evidence>
<dbReference type="Proteomes" id="UP000829196">
    <property type="component" value="Unassembled WGS sequence"/>
</dbReference>
<comment type="caution">
    <text evidence="2">The sequence shown here is derived from an EMBL/GenBank/DDBJ whole genome shotgun (WGS) entry which is preliminary data.</text>
</comment>
<dbReference type="SUPFAM" id="SSF56672">
    <property type="entry name" value="DNA/RNA polymerases"/>
    <property type="match status" value="1"/>
</dbReference>
<dbReference type="PANTHER" id="PTHR33116:SF84">
    <property type="entry name" value="RNA-DIRECTED DNA POLYMERASE"/>
    <property type="match status" value="1"/>
</dbReference>
<name>A0A8T3AG93_DENNO</name>
<keyword evidence="3" id="KW-1185">Reference proteome</keyword>
<dbReference type="InterPro" id="IPR026960">
    <property type="entry name" value="RVT-Znf"/>
</dbReference>
<proteinExistence type="predicted"/>
<dbReference type="InterPro" id="IPR036691">
    <property type="entry name" value="Endo/exonu/phosph_ase_sf"/>
</dbReference>
<reference evidence="2" key="1">
    <citation type="journal article" date="2022" name="Front. Genet.">
        <title>Chromosome-Scale Assembly of the Dendrobium nobile Genome Provides Insights Into the Molecular Mechanism of the Biosynthesis of the Medicinal Active Ingredient of Dendrobium.</title>
        <authorList>
            <person name="Xu Q."/>
            <person name="Niu S.-C."/>
            <person name="Li K.-L."/>
            <person name="Zheng P.-J."/>
            <person name="Zhang X.-J."/>
            <person name="Jia Y."/>
            <person name="Liu Y."/>
            <person name="Niu Y.-X."/>
            <person name="Yu L.-H."/>
            <person name="Chen D.-F."/>
            <person name="Zhang G.-Q."/>
        </authorList>
    </citation>
    <scope>NUCLEOTIDE SEQUENCE</scope>
    <source>
        <tissue evidence="2">Leaf</tissue>
    </source>
</reference>
<dbReference type="PROSITE" id="PS50878">
    <property type="entry name" value="RT_POL"/>
    <property type="match status" value="1"/>
</dbReference>
<evidence type="ECO:0000259" key="1">
    <source>
        <dbReference type="PROSITE" id="PS50878"/>
    </source>
</evidence>
<dbReference type="Pfam" id="PF00078">
    <property type="entry name" value="RVT_1"/>
    <property type="match status" value="1"/>
</dbReference>
<dbReference type="AlphaFoldDB" id="A0A8T3AG93"/>
<dbReference type="InterPro" id="IPR000477">
    <property type="entry name" value="RT_dom"/>
</dbReference>
<dbReference type="OrthoDB" id="680809at2759"/>
<evidence type="ECO:0000313" key="2">
    <source>
        <dbReference type="EMBL" id="KAI0495041.1"/>
    </source>
</evidence>
<dbReference type="InterPro" id="IPR005135">
    <property type="entry name" value="Endo/exonuclease/phosphatase"/>
</dbReference>
<dbReference type="Gene3D" id="3.30.70.270">
    <property type="match status" value="1"/>
</dbReference>
<dbReference type="Pfam" id="PF13966">
    <property type="entry name" value="zf-RVT"/>
    <property type="match status" value="1"/>
</dbReference>
<dbReference type="GO" id="GO:0003824">
    <property type="term" value="F:catalytic activity"/>
    <property type="evidence" value="ECO:0007669"/>
    <property type="project" value="InterPro"/>
</dbReference>
<dbReference type="InterPro" id="IPR043128">
    <property type="entry name" value="Rev_trsase/Diguanyl_cyclase"/>
</dbReference>
<protein>
    <recommendedName>
        <fullName evidence="1">Reverse transcriptase domain-containing protein</fullName>
    </recommendedName>
</protein>
<organism evidence="2 3">
    <name type="scientific">Dendrobium nobile</name>
    <name type="common">Orchid</name>
    <dbReference type="NCBI Taxonomy" id="94219"/>
    <lineage>
        <taxon>Eukaryota</taxon>
        <taxon>Viridiplantae</taxon>
        <taxon>Streptophyta</taxon>
        <taxon>Embryophyta</taxon>
        <taxon>Tracheophyta</taxon>
        <taxon>Spermatophyta</taxon>
        <taxon>Magnoliopsida</taxon>
        <taxon>Liliopsida</taxon>
        <taxon>Asparagales</taxon>
        <taxon>Orchidaceae</taxon>
        <taxon>Epidendroideae</taxon>
        <taxon>Malaxideae</taxon>
        <taxon>Dendrobiinae</taxon>
        <taxon>Dendrobium</taxon>
    </lineage>
</organism>
<dbReference type="SMR" id="A0A8T3AG93"/>
<dbReference type="InterPro" id="IPR043502">
    <property type="entry name" value="DNA/RNA_pol_sf"/>
</dbReference>
<dbReference type="CDD" id="cd01650">
    <property type="entry name" value="RT_nLTR_like"/>
    <property type="match status" value="1"/>
</dbReference>
<feature type="domain" description="Reverse transcriptase" evidence="1">
    <location>
        <begin position="489"/>
        <end position="761"/>
    </location>
</feature>
<dbReference type="SUPFAM" id="SSF56219">
    <property type="entry name" value="DNase I-like"/>
    <property type="match status" value="1"/>
</dbReference>
<dbReference type="PANTHER" id="PTHR33116">
    <property type="entry name" value="REVERSE TRANSCRIPTASE ZINC-BINDING DOMAIN-CONTAINING PROTEIN-RELATED-RELATED"/>
    <property type="match status" value="1"/>
</dbReference>